<dbReference type="AlphaFoldDB" id="A0A3N4PWK2"/>
<keyword evidence="3" id="KW-1185">Reference proteome</keyword>
<dbReference type="SUPFAM" id="SSF53474">
    <property type="entry name" value="alpha/beta-Hydrolases"/>
    <property type="match status" value="1"/>
</dbReference>
<evidence type="ECO:0000259" key="1">
    <source>
        <dbReference type="Pfam" id="PF20408"/>
    </source>
</evidence>
<dbReference type="OrthoDB" id="652634at2"/>
<dbReference type="EMBL" id="RPDH01000001">
    <property type="protein sequence ID" value="RPE13062.1"/>
    <property type="molecule type" value="Genomic_DNA"/>
</dbReference>
<dbReference type="InterPro" id="IPR046879">
    <property type="entry name" value="KANL3/Tex30_Abhydrolase"/>
</dbReference>
<name>A0A3N4PWK2_9BACT</name>
<dbReference type="Proteomes" id="UP000278351">
    <property type="component" value="Unassembled WGS sequence"/>
</dbReference>
<dbReference type="RefSeq" id="WP_123845577.1">
    <property type="nucleotide sequence ID" value="NZ_RPDH01000001.1"/>
</dbReference>
<accession>A0A3N4PWK2</accession>
<organism evidence="2 3">
    <name type="scientific">Chitinophaga lutea</name>
    <dbReference type="NCBI Taxonomy" id="2488634"/>
    <lineage>
        <taxon>Bacteria</taxon>
        <taxon>Pseudomonadati</taxon>
        <taxon>Bacteroidota</taxon>
        <taxon>Chitinophagia</taxon>
        <taxon>Chitinophagales</taxon>
        <taxon>Chitinophagaceae</taxon>
        <taxon>Chitinophaga</taxon>
    </lineage>
</organism>
<dbReference type="PANTHER" id="PTHR13136:SF11">
    <property type="entry name" value="TESTIS-EXPRESSED PROTEIN 30"/>
    <property type="match status" value="1"/>
</dbReference>
<dbReference type="GO" id="GO:0016787">
    <property type="term" value="F:hydrolase activity"/>
    <property type="evidence" value="ECO:0007669"/>
    <property type="project" value="UniProtKB-KW"/>
</dbReference>
<dbReference type="InterPro" id="IPR029058">
    <property type="entry name" value="AB_hydrolase_fold"/>
</dbReference>
<evidence type="ECO:0000313" key="2">
    <source>
        <dbReference type="EMBL" id="RPE13062.1"/>
    </source>
</evidence>
<dbReference type="InterPro" id="IPR026555">
    <property type="entry name" value="NSL3/Tex30"/>
</dbReference>
<dbReference type="PANTHER" id="PTHR13136">
    <property type="entry name" value="TESTIS DEVELOPMENT PROTEIN PRTD"/>
    <property type="match status" value="1"/>
</dbReference>
<feature type="domain" description="KANL3/Tex30 alpha/beta hydrolase-like" evidence="1">
    <location>
        <begin position="30"/>
        <end position="200"/>
    </location>
</feature>
<protein>
    <submittedName>
        <fullName evidence="2">Alpha/beta hydrolase</fullName>
    </submittedName>
</protein>
<evidence type="ECO:0000313" key="3">
    <source>
        <dbReference type="Proteomes" id="UP000278351"/>
    </source>
</evidence>
<dbReference type="Pfam" id="PF20408">
    <property type="entry name" value="Abhydrolase_11"/>
    <property type="match status" value="1"/>
</dbReference>
<dbReference type="Gene3D" id="3.40.50.1820">
    <property type="entry name" value="alpha/beta hydrolase"/>
    <property type="match status" value="1"/>
</dbReference>
<comment type="caution">
    <text evidence="2">The sequence shown here is derived from an EMBL/GenBank/DDBJ whole genome shotgun (WGS) entry which is preliminary data.</text>
</comment>
<reference evidence="2 3" key="1">
    <citation type="submission" date="2018-11" db="EMBL/GenBank/DDBJ databases">
        <title>Chitinophaga lutea sp.nov., isolate from arsenic contaminated soil.</title>
        <authorList>
            <person name="Zong Y."/>
        </authorList>
    </citation>
    <scope>NUCLEOTIDE SEQUENCE [LARGE SCALE GENOMIC DNA]</scope>
    <source>
        <strain evidence="2 3">ZY74</strain>
    </source>
</reference>
<keyword evidence="2" id="KW-0378">Hydrolase</keyword>
<gene>
    <name evidence="2" type="ORF">EGT74_05880</name>
</gene>
<proteinExistence type="predicted"/>
<sequence>MSTKSLKIKVSPVIGSVSARYIAPANAKCIFTLAHGAGAGMDHSFMETLSNALSAVGIATLRFNFPFAENKKGRPDSPVVAHATIEAAIKKAQELNPGLPLFASGKSFGGRMSSQYLSERPESPAKGIIFYGFPLHAAGKPSIDRAGHLKALKIPMLFLQGSKDTLATWDLIENVCKSLRKATLVKFEGADHSFKAGKTDVMSLLVDATNKWVDKMLRK</sequence>